<comment type="caution">
    <text evidence="2">The sequence shown here is derived from an EMBL/GenBank/DDBJ whole genome shotgun (WGS) entry which is preliminary data.</text>
</comment>
<accession>A0A372JEG5</accession>
<proteinExistence type="predicted"/>
<evidence type="ECO:0000313" key="2">
    <source>
        <dbReference type="EMBL" id="RFU38405.1"/>
    </source>
</evidence>
<dbReference type="EMBL" id="QURH01000810">
    <property type="protein sequence ID" value="RFU38405.1"/>
    <property type="molecule type" value="Genomic_DNA"/>
</dbReference>
<dbReference type="InterPro" id="IPR045383">
    <property type="entry name" value="DUF6528"/>
</dbReference>
<reference evidence="2 3" key="1">
    <citation type="submission" date="2018-08" db="EMBL/GenBank/DDBJ databases">
        <title>Actinomadura jelena sp. nov., a novel Actinomycete isolated from soil in Chad.</title>
        <authorList>
            <person name="Shi L."/>
        </authorList>
    </citation>
    <scope>NUCLEOTIDE SEQUENCE [LARGE SCALE GENOMIC DNA]</scope>
    <source>
        <strain evidence="2 3">NEAU-G17</strain>
    </source>
</reference>
<dbReference type="AlphaFoldDB" id="A0A372JEG5"/>
<sequence>MPPVSRRRSGVRSSYRLRRGLSYATVTIGFTSSFLALVDGRALAFRSSRVPRIAAIAAVNEATESVEFYPAPRLGEAWKPVKRWRPVPGWGGGVDVKLRPGGPYGGRVLAIADGVSGYVGIYSYPGLTRKWSAHVGRGRAANLHGVEFLPDGNVAIANATGPGGGSVRLLAHKGAKVLAVRPFPGAHEVLYDPSLHVLWAIGNDRLSKFRYRAGKLGPEVSYKLPRSSAHTVRRNFPAYGHDVQPVYGRKDRLWIATNGGITQFSKTAVRRCRIVRTKVNWPRPGLDGAGFRFCNDFPGAASINAGNALQDRRASYRRLPKSIGNDPVSGRVLLTFPAPAHGYHDWTTPCVTLYSRPRWVPMSFSPNTAKTAYYRARWLVAAYQ</sequence>
<dbReference type="SUPFAM" id="SSF75011">
    <property type="entry name" value="3-carboxy-cis,cis-mucoante lactonizing enzyme"/>
    <property type="match status" value="1"/>
</dbReference>
<gene>
    <name evidence="2" type="ORF">DZF91_27870</name>
</gene>
<protein>
    <submittedName>
        <fullName evidence="2">Uncharacterized protein</fullName>
    </submittedName>
</protein>
<dbReference type="Pfam" id="PF20138">
    <property type="entry name" value="DUF6528"/>
    <property type="match status" value="1"/>
</dbReference>
<feature type="transmembrane region" description="Helical" evidence="1">
    <location>
        <begin position="21"/>
        <end position="38"/>
    </location>
</feature>
<keyword evidence="1" id="KW-1133">Transmembrane helix</keyword>
<keyword evidence="3" id="KW-1185">Reference proteome</keyword>
<dbReference type="Proteomes" id="UP000261811">
    <property type="component" value="Unassembled WGS sequence"/>
</dbReference>
<evidence type="ECO:0000313" key="3">
    <source>
        <dbReference type="Proteomes" id="UP000261811"/>
    </source>
</evidence>
<dbReference type="RefSeq" id="WP_117360105.1">
    <property type="nucleotide sequence ID" value="NZ_QURH01000810.1"/>
</dbReference>
<dbReference type="OrthoDB" id="1007317at2"/>
<evidence type="ECO:0000256" key="1">
    <source>
        <dbReference type="SAM" id="Phobius"/>
    </source>
</evidence>
<keyword evidence="1" id="KW-0472">Membrane</keyword>
<organism evidence="2 3">
    <name type="scientific">Actinomadura logoneensis</name>
    <dbReference type="NCBI Taxonomy" id="2293572"/>
    <lineage>
        <taxon>Bacteria</taxon>
        <taxon>Bacillati</taxon>
        <taxon>Actinomycetota</taxon>
        <taxon>Actinomycetes</taxon>
        <taxon>Streptosporangiales</taxon>
        <taxon>Thermomonosporaceae</taxon>
        <taxon>Actinomadura</taxon>
    </lineage>
</organism>
<keyword evidence="1" id="KW-0812">Transmembrane</keyword>
<name>A0A372JEG5_9ACTN</name>